<dbReference type="OrthoDB" id="1934862at2759"/>
<dbReference type="AlphaFoldDB" id="A0A5J5BTQ8"/>
<dbReference type="EMBL" id="CM018032">
    <property type="protein sequence ID" value="KAA8546385.1"/>
    <property type="molecule type" value="Genomic_DNA"/>
</dbReference>
<dbReference type="Proteomes" id="UP000325577">
    <property type="component" value="Linkage Group LG1"/>
</dbReference>
<dbReference type="CDD" id="cd00303">
    <property type="entry name" value="retropepsin_like"/>
    <property type="match status" value="1"/>
</dbReference>
<evidence type="ECO:0000313" key="1">
    <source>
        <dbReference type="EMBL" id="KAA8546385.1"/>
    </source>
</evidence>
<reference evidence="1 2" key="1">
    <citation type="submission" date="2019-09" db="EMBL/GenBank/DDBJ databases">
        <title>A chromosome-level genome assembly of the Chinese tupelo Nyssa sinensis.</title>
        <authorList>
            <person name="Yang X."/>
            <person name="Kang M."/>
            <person name="Yang Y."/>
            <person name="Xiong H."/>
            <person name="Wang M."/>
            <person name="Zhang Z."/>
            <person name="Wang Z."/>
            <person name="Wu H."/>
            <person name="Ma T."/>
            <person name="Liu J."/>
            <person name="Xi Z."/>
        </authorList>
    </citation>
    <scope>NUCLEOTIDE SEQUENCE [LARGE SCALE GENOMIC DNA]</scope>
    <source>
        <strain evidence="1">J267</strain>
        <tissue evidence="1">Leaf</tissue>
    </source>
</reference>
<evidence type="ECO:0000313" key="2">
    <source>
        <dbReference type="Proteomes" id="UP000325577"/>
    </source>
</evidence>
<protein>
    <submittedName>
        <fullName evidence="1">Uncharacterized protein</fullName>
    </submittedName>
</protein>
<sequence>MGGLKPEITDGIRMFKPKSLKEAISLDRMRDEQLNRQKKAIRLFHRTTTDSLPMKLKSASPMKRLTWDEMQKKRAQGLCFNCDEKFVPGHKCKRPQLLLLEGNYDESETDDEERAYANFRGELEISLHAFTGWSTTKTIRISAKVGPRELIVLIDSGSTYNFINVKIAELFQLSVVPTEPFNVKVANGDPLKCQGRKGSSFIEKSLVQRKRLPKEHATWENTQELRNRFINLNLEDKVPLKEGQLECLSRIQDTRIEIEHAK</sequence>
<dbReference type="Gene3D" id="2.40.70.10">
    <property type="entry name" value="Acid Proteases"/>
    <property type="match status" value="1"/>
</dbReference>
<accession>A0A5J5BTQ8</accession>
<proteinExistence type="predicted"/>
<name>A0A5J5BTQ8_9ASTE</name>
<dbReference type="InterPro" id="IPR021109">
    <property type="entry name" value="Peptidase_aspartic_dom_sf"/>
</dbReference>
<organism evidence="1 2">
    <name type="scientific">Nyssa sinensis</name>
    <dbReference type="NCBI Taxonomy" id="561372"/>
    <lineage>
        <taxon>Eukaryota</taxon>
        <taxon>Viridiplantae</taxon>
        <taxon>Streptophyta</taxon>
        <taxon>Embryophyta</taxon>
        <taxon>Tracheophyta</taxon>
        <taxon>Spermatophyta</taxon>
        <taxon>Magnoliopsida</taxon>
        <taxon>eudicotyledons</taxon>
        <taxon>Gunneridae</taxon>
        <taxon>Pentapetalae</taxon>
        <taxon>asterids</taxon>
        <taxon>Cornales</taxon>
        <taxon>Nyssaceae</taxon>
        <taxon>Nyssa</taxon>
    </lineage>
</organism>
<gene>
    <name evidence="1" type="ORF">F0562_002876</name>
</gene>
<keyword evidence="2" id="KW-1185">Reference proteome</keyword>